<dbReference type="AlphaFoldDB" id="A0A061II67"/>
<organism evidence="2 3">
    <name type="scientific">Cricetulus griseus</name>
    <name type="common">Chinese hamster</name>
    <name type="synonym">Cricetulus barabensis griseus</name>
    <dbReference type="NCBI Taxonomy" id="10029"/>
    <lineage>
        <taxon>Eukaryota</taxon>
        <taxon>Metazoa</taxon>
        <taxon>Chordata</taxon>
        <taxon>Craniata</taxon>
        <taxon>Vertebrata</taxon>
        <taxon>Euteleostomi</taxon>
        <taxon>Mammalia</taxon>
        <taxon>Eutheria</taxon>
        <taxon>Euarchontoglires</taxon>
        <taxon>Glires</taxon>
        <taxon>Rodentia</taxon>
        <taxon>Myomorpha</taxon>
        <taxon>Muroidea</taxon>
        <taxon>Cricetidae</taxon>
        <taxon>Cricetinae</taxon>
        <taxon>Cricetulus</taxon>
    </lineage>
</organism>
<sequence>ANKLAEKRKAHDDAVTDWNSSQKEEEAHLSVLEQQRLEGKDPSPTQDSSAQPGSSLIFLGSINSLA</sequence>
<feature type="compositionally biased region" description="Polar residues" evidence="1">
    <location>
        <begin position="43"/>
        <end position="54"/>
    </location>
</feature>
<protein>
    <submittedName>
        <fullName evidence="2">Uncharacterized protein</fullName>
    </submittedName>
</protein>
<accession>A0A061II67</accession>
<reference evidence="3" key="1">
    <citation type="journal article" date="2013" name="Nat. Biotechnol.">
        <title>Chinese hamster genome sequenced from sorted chromosomes.</title>
        <authorList>
            <person name="Brinkrolf K."/>
            <person name="Rupp O."/>
            <person name="Laux H."/>
            <person name="Kollin F."/>
            <person name="Ernst W."/>
            <person name="Linke B."/>
            <person name="Kofler R."/>
            <person name="Romand S."/>
            <person name="Hesse F."/>
            <person name="Budach W.E."/>
            <person name="Galosy S."/>
            <person name="Muller D."/>
            <person name="Noll T."/>
            <person name="Wienberg J."/>
            <person name="Jostock T."/>
            <person name="Leonard M."/>
            <person name="Grillari J."/>
            <person name="Tauch A."/>
            <person name="Goesmann A."/>
            <person name="Helk B."/>
            <person name="Mott J.E."/>
            <person name="Puhler A."/>
            <person name="Borth N."/>
        </authorList>
    </citation>
    <scope>NUCLEOTIDE SEQUENCE [LARGE SCALE GENOMIC DNA]</scope>
    <source>
        <strain evidence="3">17A/GY</strain>
    </source>
</reference>
<feature type="compositionally biased region" description="Basic and acidic residues" evidence="1">
    <location>
        <begin position="1"/>
        <end position="14"/>
    </location>
</feature>
<evidence type="ECO:0000313" key="2">
    <source>
        <dbReference type="EMBL" id="ERE88665.1"/>
    </source>
</evidence>
<evidence type="ECO:0000256" key="1">
    <source>
        <dbReference type="SAM" id="MobiDB-lite"/>
    </source>
</evidence>
<gene>
    <name evidence="2" type="ORF">H671_1g2875</name>
</gene>
<dbReference type="EMBL" id="KE665544">
    <property type="protein sequence ID" value="ERE88665.1"/>
    <property type="molecule type" value="Genomic_DNA"/>
</dbReference>
<feature type="non-terminal residue" evidence="2">
    <location>
        <position position="1"/>
    </location>
</feature>
<name>A0A061II67_CRIGR</name>
<dbReference type="Proteomes" id="UP000030759">
    <property type="component" value="Unassembled WGS sequence"/>
</dbReference>
<proteinExistence type="predicted"/>
<evidence type="ECO:0000313" key="3">
    <source>
        <dbReference type="Proteomes" id="UP000030759"/>
    </source>
</evidence>
<feature type="region of interest" description="Disordered" evidence="1">
    <location>
        <begin position="1"/>
        <end position="66"/>
    </location>
</feature>